<name>A0A8J3YPU5_9ACTN</name>
<dbReference type="UniPathway" id="UPA00258">
    <property type="reaction ID" value="UER00370"/>
</dbReference>
<dbReference type="PANTHER" id="PTHR33569:SF1">
    <property type="entry name" value="UREASE"/>
    <property type="match status" value="1"/>
</dbReference>
<dbReference type="SUPFAM" id="SSF51278">
    <property type="entry name" value="Urease, beta-subunit"/>
    <property type="match status" value="1"/>
</dbReference>
<gene>
    <name evidence="3 4" type="primary">ureB</name>
    <name evidence="4" type="ORF">Val02_46660</name>
</gene>
<protein>
    <recommendedName>
        <fullName evidence="3">Urease subunit beta</fullName>
        <ecNumber evidence="3">3.5.1.5</ecNumber>
    </recommendedName>
    <alternativeName>
        <fullName evidence="3">Urea amidohydrolase subunit beta</fullName>
    </alternativeName>
</protein>
<dbReference type="InterPro" id="IPR036461">
    <property type="entry name" value="Urease_betasu_sf"/>
</dbReference>
<keyword evidence="5" id="KW-1185">Reference proteome</keyword>
<dbReference type="Gene3D" id="2.10.150.10">
    <property type="entry name" value="Urease, beta subunit"/>
    <property type="match status" value="1"/>
</dbReference>
<comment type="subunit">
    <text evidence="3">Heterotrimer of UreA (gamma), UreB (beta) and UreC (alpha) subunits. Three heterotrimers associate to form the active enzyme.</text>
</comment>
<dbReference type="RefSeq" id="WP_239153273.1">
    <property type="nucleotide sequence ID" value="NZ_BOPF01000017.1"/>
</dbReference>
<keyword evidence="1 3" id="KW-0378">Hydrolase</keyword>
<dbReference type="NCBIfam" id="TIGR00192">
    <property type="entry name" value="urease_beta"/>
    <property type="match status" value="1"/>
</dbReference>
<comment type="catalytic activity">
    <reaction evidence="2 3">
        <text>urea + 2 H2O + H(+) = hydrogencarbonate + 2 NH4(+)</text>
        <dbReference type="Rhea" id="RHEA:20557"/>
        <dbReference type="ChEBI" id="CHEBI:15377"/>
        <dbReference type="ChEBI" id="CHEBI:15378"/>
        <dbReference type="ChEBI" id="CHEBI:16199"/>
        <dbReference type="ChEBI" id="CHEBI:17544"/>
        <dbReference type="ChEBI" id="CHEBI:28938"/>
        <dbReference type="EC" id="3.5.1.5"/>
    </reaction>
</comment>
<dbReference type="EMBL" id="BOPF01000017">
    <property type="protein sequence ID" value="GIJ47780.1"/>
    <property type="molecule type" value="Genomic_DNA"/>
</dbReference>
<evidence type="ECO:0000256" key="1">
    <source>
        <dbReference type="ARBA" id="ARBA00022801"/>
    </source>
</evidence>
<dbReference type="CDD" id="cd00407">
    <property type="entry name" value="Urease_beta"/>
    <property type="match status" value="1"/>
</dbReference>
<dbReference type="GO" id="GO:0043419">
    <property type="term" value="P:urea catabolic process"/>
    <property type="evidence" value="ECO:0007669"/>
    <property type="project" value="UniProtKB-UniRule"/>
</dbReference>
<dbReference type="EC" id="3.5.1.5" evidence="3"/>
<reference evidence="4" key="1">
    <citation type="submission" date="2021-01" db="EMBL/GenBank/DDBJ databases">
        <title>Whole genome shotgun sequence of Virgisporangium aliadipatigenens NBRC 105644.</title>
        <authorList>
            <person name="Komaki H."/>
            <person name="Tamura T."/>
        </authorList>
    </citation>
    <scope>NUCLEOTIDE SEQUENCE</scope>
    <source>
        <strain evidence="4">NBRC 105644</strain>
    </source>
</reference>
<dbReference type="HAMAP" id="MF_01954">
    <property type="entry name" value="Urease_beta"/>
    <property type="match status" value="1"/>
</dbReference>
<dbReference type="GO" id="GO:0035550">
    <property type="term" value="C:urease complex"/>
    <property type="evidence" value="ECO:0007669"/>
    <property type="project" value="InterPro"/>
</dbReference>
<dbReference type="InterPro" id="IPR050069">
    <property type="entry name" value="Urease_subunit"/>
</dbReference>
<comment type="pathway">
    <text evidence="3">Nitrogen metabolism; urea degradation; CO(2) and NH(3) from urea (urease route): step 1/1.</text>
</comment>
<evidence type="ECO:0000313" key="5">
    <source>
        <dbReference type="Proteomes" id="UP000619260"/>
    </source>
</evidence>
<dbReference type="PANTHER" id="PTHR33569">
    <property type="entry name" value="UREASE"/>
    <property type="match status" value="1"/>
</dbReference>
<dbReference type="Pfam" id="PF00699">
    <property type="entry name" value="Urease_beta"/>
    <property type="match status" value="1"/>
</dbReference>
<comment type="subcellular location">
    <subcellularLocation>
        <location evidence="3">Cytoplasm</location>
    </subcellularLocation>
</comment>
<dbReference type="GO" id="GO:0009039">
    <property type="term" value="F:urease activity"/>
    <property type="evidence" value="ECO:0007669"/>
    <property type="project" value="UniProtKB-UniRule"/>
</dbReference>
<dbReference type="AlphaFoldDB" id="A0A8J3YPU5"/>
<evidence type="ECO:0000256" key="2">
    <source>
        <dbReference type="ARBA" id="ARBA00047778"/>
    </source>
</evidence>
<evidence type="ECO:0000313" key="4">
    <source>
        <dbReference type="EMBL" id="GIJ47780.1"/>
    </source>
</evidence>
<evidence type="ECO:0000256" key="3">
    <source>
        <dbReference type="HAMAP-Rule" id="MF_01954"/>
    </source>
</evidence>
<accession>A0A8J3YPU5</accession>
<proteinExistence type="inferred from homology"/>
<dbReference type="Proteomes" id="UP000619260">
    <property type="component" value="Unassembled WGS sequence"/>
</dbReference>
<dbReference type="InterPro" id="IPR002019">
    <property type="entry name" value="Urease_beta-like"/>
</dbReference>
<organism evidence="4 5">
    <name type="scientific">Virgisporangium aliadipatigenens</name>
    <dbReference type="NCBI Taxonomy" id="741659"/>
    <lineage>
        <taxon>Bacteria</taxon>
        <taxon>Bacillati</taxon>
        <taxon>Actinomycetota</taxon>
        <taxon>Actinomycetes</taxon>
        <taxon>Micromonosporales</taxon>
        <taxon>Micromonosporaceae</taxon>
        <taxon>Virgisporangium</taxon>
    </lineage>
</organism>
<comment type="similarity">
    <text evidence="3">Belongs to the urease beta subunit family.</text>
</comment>
<dbReference type="NCBIfam" id="NF009682">
    <property type="entry name" value="PRK13203.1"/>
    <property type="match status" value="1"/>
</dbReference>
<comment type="caution">
    <text evidence="4">The sequence shown here is derived from an EMBL/GenBank/DDBJ whole genome shotgun (WGS) entry which is preliminary data.</text>
</comment>
<keyword evidence="3" id="KW-0963">Cytoplasm</keyword>
<sequence length="104" mass="10861">MTGIVPGEILFGDGEVEINAGRAVLELRVVNTGDRPVQVGSHYHFAEANPALDFDRAAARGHRLGIPAGTSVRFEPGIPRDVALVPLAGQRVVPGLRGEVGGSL</sequence>